<protein>
    <recommendedName>
        <fullName evidence="4">Lipoprotein transmembrane</fullName>
    </recommendedName>
</protein>
<dbReference type="Proteomes" id="UP001516351">
    <property type="component" value="Unassembled WGS sequence"/>
</dbReference>
<reference evidence="2 3" key="1">
    <citation type="submission" date="2020-06" db="EMBL/GenBank/DDBJ databases">
        <title>Synonyms of Asaia species.</title>
        <authorList>
            <person name="Sombolestani A."/>
        </authorList>
    </citation>
    <scope>NUCLEOTIDE SEQUENCE [LARGE SCALE GENOMIC DNA]</scope>
    <source>
        <strain evidence="2 3">LMG 27047</strain>
    </source>
</reference>
<dbReference type="EMBL" id="JABXXV010000005">
    <property type="protein sequence ID" value="NVN47311.1"/>
    <property type="molecule type" value="Genomic_DNA"/>
</dbReference>
<proteinExistence type="predicted"/>
<sequence length="247" mass="26617">MKISVVFPLALGILTIVTPRPAQAAALKSIAYLCKLEGPNRAVDDAAIAHITSLGYSVHALGEATRPEEVKEDMVVLSSTVSGKNVSPAWRFAPKPLLTWENDSLDDLAMTGKRHDVDFGETEKERYLWLVNAPHPMSGGLPPGIANVYAKQNPMSWGKPGLGATIIATVYGQPEKAAIFGYEKGATMDYESLAPARRTMVFLDNATFNALSPQGLCLFDSALLWTGYRTEQAASCVISQNSGARHP</sequence>
<evidence type="ECO:0000256" key="1">
    <source>
        <dbReference type="SAM" id="SignalP"/>
    </source>
</evidence>
<gene>
    <name evidence="2" type="ORF">HW542_10875</name>
</gene>
<keyword evidence="1" id="KW-0732">Signal</keyword>
<evidence type="ECO:0008006" key="4">
    <source>
        <dbReference type="Google" id="ProtNLM"/>
    </source>
</evidence>
<feature type="chain" id="PRO_5045185867" description="Lipoprotein transmembrane" evidence="1">
    <location>
        <begin position="25"/>
        <end position="247"/>
    </location>
</feature>
<organism evidence="2 3">
    <name type="scientific">Asaia spathodeae</name>
    <dbReference type="NCBI Taxonomy" id="657016"/>
    <lineage>
        <taxon>Bacteria</taxon>
        <taxon>Pseudomonadati</taxon>
        <taxon>Pseudomonadota</taxon>
        <taxon>Alphaproteobacteria</taxon>
        <taxon>Acetobacterales</taxon>
        <taxon>Acetobacteraceae</taxon>
        <taxon>Asaia</taxon>
    </lineage>
</organism>
<dbReference type="RefSeq" id="WP_267312145.1">
    <property type="nucleotide sequence ID" value="NZ_JABXXV010000005.1"/>
</dbReference>
<name>A0ABX2P632_9PROT</name>
<accession>A0ABX2P632</accession>
<feature type="signal peptide" evidence="1">
    <location>
        <begin position="1"/>
        <end position="24"/>
    </location>
</feature>
<evidence type="ECO:0000313" key="2">
    <source>
        <dbReference type="EMBL" id="NVN47311.1"/>
    </source>
</evidence>
<keyword evidence="3" id="KW-1185">Reference proteome</keyword>
<evidence type="ECO:0000313" key="3">
    <source>
        <dbReference type="Proteomes" id="UP001516351"/>
    </source>
</evidence>
<comment type="caution">
    <text evidence="2">The sequence shown here is derived from an EMBL/GenBank/DDBJ whole genome shotgun (WGS) entry which is preliminary data.</text>
</comment>